<dbReference type="Gene3D" id="1.25.40.10">
    <property type="entry name" value="Tetratricopeptide repeat domain"/>
    <property type="match status" value="1"/>
</dbReference>
<dbReference type="RefSeq" id="WP_012648228.1">
    <property type="nucleotide sequence ID" value="NC_011979.1"/>
</dbReference>
<name>B9M445_GEODF</name>
<dbReference type="PANTHER" id="PTHR11102">
    <property type="entry name" value="SEL-1-LIKE PROTEIN"/>
    <property type="match status" value="1"/>
</dbReference>
<dbReference type="Proteomes" id="UP000007721">
    <property type="component" value="Chromosome"/>
</dbReference>
<proteinExistence type="predicted"/>
<dbReference type="KEGG" id="geo:Geob_3157"/>
<dbReference type="Pfam" id="PF08238">
    <property type="entry name" value="Sel1"/>
    <property type="match status" value="3"/>
</dbReference>
<evidence type="ECO:0000313" key="2">
    <source>
        <dbReference type="EMBL" id="ACM21500.1"/>
    </source>
</evidence>
<keyword evidence="3" id="KW-1185">Reference proteome</keyword>
<organism evidence="2 3">
    <name type="scientific">Geotalea daltonii (strain DSM 22248 / JCM 15807 / FRC-32)</name>
    <name type="common">Geobacter daltonii</name>
    <dbReference type="NCBI Taxonomy" id="316067"/>
    <lineage>
        <taxon>Bacteria</taxon>
        <taxon>Pseudomonadati</taxon>
        <taxon>Thermodesulfobacteriota</taxon>
        <taxon>Desulfuromonadia</taxon>
        <taxon>Geobacterales</taxon>
        <taxon>Geobacteraceae</taxon>
        <taxon>Geotalea</taxon>
    </lineage>
</organism>
<accession>B9M445</accession>
<dbReference type="HOGENOM" id="CLU_000288_36_12_7"/>
<dbReference type="SMART" id="SM00671">
    <property type="entry name" value="SEL1"/>
    <property type="match status" value="3"/>
</dbReference>
<reference evidence="2 3" key="1">
    <citation type="submission" date="2009-01" db="EMBL/GenBank/DDBJ databases">
        <title>Complete sequence of Geobacter sp. FRC-32.</title>
        <authorList>
            <consortium name="US DOE Joint Genome Institute"/>
            <person name="Lucas S."/>
            <person name="Copeland A."/>
            <person name="Lapidus A."/>
            <person name="Glavina del Rio T."/>
            <person name="Dalin E."/>
            <person name="Tice H."/>
            <person name="Bruce D."/>
            <person name="Goodwin L."/>
            <person name="Pitluck S."/>
            <person name="Saunders E."/>
            <person name="Brettin T."/>
            <person name="Detter J.C."/>
            <person name="Han C."/>
            <person name="Larimer F."/>
            <person name="Land M."/>
            <person name="Hauser L."/>
            <person name="Kyrpides N."/>
            <person name="Ovchinnikova G."/>
            <person name="Kostka J."/>
            <person name="Richardson P."/>
        </authorList>
    </citation>
    <scope>NUCLEOTIDE SEQUENCE [LARGE SCALE GENOMIC DNA]</scope>
    <source>
        <strain evidence="3">DSM 22248 / JCM 15807 / FRC-32</strain>
    </source>
</reference>
<dbReference type="InterPro" id="IPR006597">
    <property type="entry name" value="Sel1-like"/>
</dbReference>
<dbReference type="STRING" id="316067.Geob_3157"/>
<evidence type="ECO:0000313" key="3">
    <source>
        <dbReference type="Proteomes" id="UP000007721"/>
    </source>
</evidence>
<dbReference type="OrthoDB" id="9797030at2"/>
<dbReference type="SUPFAM" id="SSF81901">
    <property type="entry name" value="HCP-like"/>
    <property type="match status" value="1"/>
</dbReference>
<dbReference type="eggNOG" id="COG0790">
    <property type="taxonomic scope" value="Bacteria"/>
</dbReference>
<dbReference type="PANTHER" id="PTHR11102:SF160">
    <property type="entry name" value="ERAD-ASSOCIATED E3 UBIQUITIN-PROTEIN LIGASE COMPONENT HRD3"/>
    <property type="match status" value="1"/>
</dbReference>
<evidence type="ECO:0000256" key="1">
    <source>
        <dbReference type="SAM" id="SignalP"/>
    </source>
</evidence>
<gene>
    <name evidence="2" type="ordered locus">Geob_3157</name>
</gene>
<dbReference type="AlphaFoldDB" id="B9M445"/>
<feature type="chain" id="PRO_5002886619" evidence="1">
    <location>
        <begin position="25"/>
        <end position="171"/>
    </location>
</feature>
<protein>
    <submittedName>
        <fullName evidence="2">SEL1 repeat-containing protein</fullName>
    </submittedName>
</protein>
<dbReference type="EMBL" id="CP001390">
    <property type="protein sequence ID" value="ACM21500.1"/>
    <property type="molecule type" value="Genomic_DNA"/>
</dbReference>
<dbReference type="InterPro" id="IPR050767">
    <property type="entry name" value="Sel1_AlgK"/>
</dbReference>
<keyword evidence="1" id="KW-0732">Signal</keyword>
<feature type="signal peptide" evidence="1">
    <location>
        <begin position="1"/>
        <end position="24"/>
    </location>
</feature>
<dbReference type="InterPro" id="IPR011990">
    <property type="entry name" value="TPR-like_helical_dom_sf"/>
</dbReference>
<sequence length="171" mass="19033">MKHNKLFAAVCLILCCTVVGTAGADFKTGLDAYQRKEYQTALKELKADGGADASYVLSVMYFRGEGVEPNKTEALKWLQRSAEKGLVRAQYNLGMMYDKGDGVARDMAAAAKWYRRAAEKGHAQSQFNLGLMYTNGEGVEKDKQEAMKWLRKAARQGHGKARKLLKVMSEK</sequence>